<evidence type="ECO:0000256" key="4">
    <source>
        <dbReference type="ARBA" id="ARBA00022719"/>
    </source>
</evidence>
<evidence type="ECO:0000256" key="5">
    <source>
        <dbReference type="ARBA" id="ARBA00022989"/>
    </source>
</evidence>
<evidence type="ECO:0000256" key="7">
    <source>
        <dbReference type="ARBA" id="ARBA00023136"/>
    </source>
</evidence>
<dbReference type="SMART" id="SM00756">
    <property type="entry name" value="VKc"/>
    <property type="match status" value="1"/>
</dbReference>
<evidence type="ECO:0000256" key="1">
    <source>
        <dbReference type="ARBA" id="ARBA00004141"/>
    </source>
</evidence>
<feature type="transmembrane region" description="Helical" evidence="10">
    <location>
        <begin position="83"/>
        <end position="101"/>
    </location>
</feature>
<proteinExistence type="inferred from homology"/>
<feature type="transmembrane region" description="Helical" evidence="10">
    <location>
        <begin position="177"/>
        <end position="197"/>
    </location>
</feature>
<protein>
    <submittedName>
        <fullName evidence="12">Vitamin K epoxide reductase family protein</fullName>
    </submittedName>
</protein>
<evidence type="ECO:0000256" key="9">
    <source>
        <dbReference type="ARBA" id="ARBA00023284"/>
    </source>
</evidence>
<accession>A0ABN1Y1E9</accession>
<feature type="transmembrane region" description="Helical" evidence="10">
    <location>
        <begin position="135"/>
        <end position="156"/>
    </location>
</feature>
<name>A0ABN1Y1E9_9PSEU</name>
<evidence type="ECO:0000256" key="3">
    <source>
        <dbReference type="ARBA" id="ARBA00022692"/>
    </source>
</evidence>
<keyword evidence="6" id="KW-0560">Oxidoreductase</keyword>
<feature type="transmembrane region" description="Helical" evidence="10">
    <location>
        <begin position="23"/>
        <end position="42"/>
    </location>
</feature>
<evidence type="ECO:0000256" key="10">
    <source>
        <dbReference type="SAM" id="Phobius"/>
    </source>
</evidence>
<dbReference type="RefSeq" id="WP_344024762.1">
    <property type="nucleotide sequence ID" value="NZ_BAAAJK010000024.1"/>
</dbReference>
<dbReference type="InterPro" id="IPR012932">
    <property type="entry name" value="VKOR"/>
</dbReference>
<dbReference type="CDD" id="cd12922">
    <property type="entry name" value="VKOR_5"/>
    <property type="match status" value="1"/>
</dbReference>
<comment type="caution">
    <text evidence="12">The sequence shown here is derived from an EMBL/GenBank/DDBJ whole genome shotgun (WGS) entry which is preliminary data.</text>
</comment>
<evidence type="ECO:0000313" key="12">
    <source>
        <dbReference type="EMBL" id="GAA1393566.1"/>
    </source>
</evidence>
<keyword evidence="4" id="KW-0874">Quinone</keyword>
<dbReference type="InterPro" id="IPR038354">
    <property type="entry name" value="VKOR_sf"/>
</dbReference>
<dbReference type="Proteomes" id="UP001501414">
    <property type="component" value="Unassembled WGS sequence"/>
</dbReference>
<evidence type="ECO:0000256" key="2">
    <source>
        <dbReference type="ARBA" id="ARBA00006214"/>
    </source>
</evidence>
<sequence length="205" mass="21778">MTATLAGTGRSSSGAVARRRRAGAVYLVGGAIGLAAAAVLVLERLAMLSDPGYVPSCSINPVISCGSVMESAQASVFGFPNPLIGLVAFAVVVTGGVAMLAGFEPPAWFTVGMQVGSTLGLVFVHWLIWQSLAEIHALCPYCMVVWLVTITVFWYSTLETLALVRPARPLVVALRRFHSSVPAVWYLLILAAAAWTFRDFFFGLA</sequence>
<comment type="subcellular location">
    <subcellularLocation>
        <location evidence="1">Membrane</location>
        <topology evidence="1">Multi-pass membrane protein</topology>
    </subcellularLocation>
</comment>
<dbReference type="InterPro" id="IPR041714">
    <property type="entry name" value="VKOR_Actinobacteria"/>
</dbReference>
<keyword evidence="13" id="KW-1185">Reference proteome</keyword>
<reference evidence="12 13" key="1">
    <citation type="journal article" date="2019" name="Int. J. Syst. Evol. Microbiol.">
        <title>The Global Catalogue of Microorganisms (GCM) 10K type strain sequencing project: providing services to taxonomists for standard genome sequencing and annotation.</title>
        <authorList>
            <consortium name="The Broad Institute Genomics Platform"/>
            <consortium name="The Broad Institute Genome Sequencing Center for Infectious Disease"/>
            <person name="Wu L."/>
            <person name="Ma J."/>
        </authorList>
    </citation>
    <scope>NUCLEOTIDE SEQUENCE [LARGE SCALE GENOMIC DNA]</scope>
    <source>
        <strain evidence="12 13">JCM 11896</strain>
    </source>
</reference>
<comment type="similarity">
    <text evidence="2">Belongs to the VKOR family.</text>
</comment>
<dbReference type="Pfam" id="PF07884">
    <property type="entry name" value="VKOR"/>
    <property type="match status" value="1"/>
</dbReference>
<dbReference type="Gene3D" id="1.20.1440.130">
    <property type="entry name" value="VKOR domain"/>
    <property type="match status" value="1"/>
</dbReference>
<keyword evidence="5 10" id="KW-1133">Transmembrane helix</keyword>
<keyword evidence="8" id="KW-1015">Disulfide bond</keyword>
<dbReference type="EMBL" id="BAAAJK010000024">
    <property type="protein sequence ID" value="GAA1393566.1"/>
    <property type="molecule type" value="Genomic_DNA"/>
</dbReference>
<keyword evidence="9" id="KW-0676">Redox-active center</keyword>
<evidence type="ECO:0000313" key="13">
    <source>
        <dbReference type="Proteomes" id="UP001501414"/>
    </source>
</evidence>
<keyword evidence="7 10" id="KW-0472">Membrane</keyword>
<evidence type="ECO:0000256" key="8">
    <source>
        <dbReference type="ARBA" id="ARBA00023157"/>
    </source>
</evidence>
<gene>
    <name evidence="12" type="ORF">GCM10009613_40220</name>
</gene>
<organism evidence="12 13">
    <name type="scientific">Pseudonocardia kongjuensis</name>
    <dbReference type="NCBI Taxonomy" id="102227"/>
    <lineage>
        <taxon>Bacteria</taxon>
        <taxon>Bacillati</taxon>
        <taxon>Actinomycetota</taxon>
        <taxon>Actinomycetes</taxon>
        <taxon>Pseudonocardiales</taxon>
        <taxon>Pseudonocardiaceae</taxon>
        <taxon>Pseudonocardia</taxon>
    </lineage>
</organism>
<feature type="domain" description="Vitamin K epoxide reductase" evidence="11">
    <location>
        <begin position="19"/>
        <end position="160"/>
    </location>
</feature>
<keyword evidence="3 10" id="KW-0812">Transmembrane</keyword>
<feature type="transmembrane region" description="Helical" evidence="10">
    <location>
        <begin position="108"/>
        <end position="129"/>
    </location>
</feature>
<evidence type="ECO:0000259" key="11">
    <source>
        <dbReference type="SMART" id="SM00756"/>
    </source>
</evidence>
<evidence type="ECO:0000256" key="6">
    <source>
        <dbReference type="ARBA" id="ARBA00023002"/>
    </source>
</evidence>